<dbReference type="InterPro" id="IPR011989">
    <property type="entry name" value="ARM-like"/>
</dbReference>
<dbReference type="STRING" id="41875.K8EAV8"/>
<dbReference type="Pfam" id="PF25801">
    <property type="entry name" value="HEAT_GCN1_C_2"/>
    <property type="match status" value="1"/>
</dbReference>
<keyword evidence="6" id="KW-1185">Reference proteome</keyword>
<dbReference type="InterPro" id="IPR021133">
    <property type="entry name" value="HEAT_type_2"/>
</dbReference>
<evidence type="ECO:0000256" key="2">
    <source>
        <dbReference type="PROSITE-ProRule" id="PRU00103"/>
    </source>
</evidence>
<dbReference type="InterPro" id="IPR016024">
    <property type="entry name" value="ARM-type_fold"/>
</dbReference>
<sequence>MDALLARAHVLAEKCKDSSVVWSDVCDGLHGEDISSKESAALLVKSIFQTLKFKTTKTSRKLVAKTISKALRVGESAGGESSGSGGEFEKVFIVLLKKFSEKVATRADEEECETFSRWCCACLEHVCRRLDAAGNDASQEFESVVLALGNVVKACLVSNKYHHVPGIVSLTLRKGEVGLRVNELKDMPPDLRGVLYEALKRRKGVDASEIRRGHLEKLCDFAVASGSGADVVLAARASKPLLKDCTAEDFETVVRAKLVKALRRNPIESTLEVVSRMIRHVPRESITKESAQAFAEVVLPLVKHADESRRIAAKAVVKSFAKLLSAAMAKEIFLEPLVEEVTANAPSAWAARVGICDTISVVAQSLVVAAVENEEDGKIAVETIEGLAARLKSEKQVEAKFSLLDALSHCLQKCSSFSENARDAIFTSCSDAKDRPATLRALSSAIAARPDFKKALGAKSVKALIEIVKLGAQKTISRPDGVVALYIVSAAASEDESAYNASSDVWKPECLEAYAAAAAISKLPDDCAAYYAKSLELIFNMDKILDKKKVLLNATTLLALHPDSATRKSARDAIEMMRCKNKASSRDVMESLLGWVKTAEEEHVFPILGEELNAEATKSGLTSFVAPFPSRYCGAAIESSIFNRVYFDDGTIKQYASIDDDTFCAFAGILITLSHHELVQSRTGSDCWTLIFSRFCRERSPNNIDLNRIASECAKHIVEELQNGKNVQSNRKAVRAVSAISSNVALDVILEGYLLDPISAFSDACRRNETEITENDVKVFKTPIGRLSTDPKDSPNSTSAPSSSAPASSAGTSLRTKKALRPSQAGAATAGKSKPGGGQNNDPREIQRRAQMKEETETRGRLAKIAKIIEDGLEIISNVFEGVLAYDKNHRSLLFQGYKGQLPVHPKNKLGDVAANVAYDVVFPLCNSKILHDSVCVSCFESFFEIVASTKGIVALAGKDRFSSHLRAKFARAVVLCAEARDGFEKRPMLDPLSKEPIDEDADHVEFEVAVIAEALEALRENFTKLGDGISESRNLLSLLFPILSRAIERIDCSSQHKMLCLELLGDYARKSCKPMRSVAAAVRCLTRAINYSVSPKFTLLAQDTLLSVAKTSTNANDVQALVYGCENESSEARKTCLEALSSLSNIHAITVEDIETTDEILRDIAVRLFIAKHDSNEAFAEMASTAYANAGVSFADEGDTQSPTVLLPFLSHECFAVREATVKAFATAVEQLPTGVASVLAKLFALFSSCTDASGRAGVVTALGASSNALQKHDVPLVATLLLKALSDESLEVREASIDAGKVVIAAHGEANTETLLKVFEGYFDKPADRTVSEEIQDYAKSGAVVFLASLAVHLDSSDPKVKQILERLLEVLETPSESVQRKVADAFPPLMKQLATEEEKRALIEGLLGKLSQGESYAVRRGAAFGVAGAVKGIGMGSLKGMGIMDSIKSLIEDKKSAQSREGALMCFELLVERLGRLFEPYVVTILPMLLVSFGDQTESVRLACEGASQKIMKNLSAQGVKLVLPALLEGLRDDQWRTKSGSAKLLGAMSSCAPKQLGSCLPQIVPRLSQALVDTHPKVVDAASLALKSIGDVIKNPEIQALSKYLLGAIAHPTTHTEKCLDILLETTFVNVVDAPSLALIIPIISRGLKERKADMKKKAAKIAGNTCALVADPKDMVPYIPELVSELKKSLIDPNPEVRSVSTRALASLLDGAGEEHFEDLIPWLTEKMQGEGSGVERAGAAQGLAECLNALGGDRFVAILPEVYRGCSSPLSRVREGHLQLLKFLPLSVGQKFEPYLSESLTTVLTGLADEEESVRDAALGAGRVFVSAYSHSESALDLILPAIETGTNATEWRIRHCALELLGSMLFRIVGSSGKARVQRATAEEEEAAADEEGISTEAQGEQLTRMLGRERHLDVLAVIYLLRCDGQSQIRNDAVHVWKTVVANTPRTLRATLPRIAKRILQAYSQGTISSLSSSKTSTEGSDDDEDEEDDGEERKMTGARAVADLTRKLGEKFIEGILPILRTVFEATEGEAEQIVRNDKITKAGAALSLAEIFDCAEESTHEGGIVNPKQATLFTSFVEICLSNPNADTQDAGGVAFKAMYRWTGGKEAAAKIVPDLLRDMERDSASEEEKANALNGLRVALKAQPNILAVALPKLAAPPITPDKAKTLGALASVAGPALPPHLDSIIPRLFDAIEEETNLQEEMSWTKRESFDDVSKFPAFNALRSIIAAAPEDCGAELLSELSDALTELAKTSALKKVDEEKEKAKARRRAVSSIALADFATTFSGYDNFVDAQVLVKTLSAQFSDKYKCARDSAWGALNVVVSTIQKDELMEFVDCCHASIRQCKEQAKRLHKQQVVWPGGESAIADSSPASTSSKYTIIPALALPRALEALSKIYLAGVLHGEEPEHRQRAAEALQLAVSCSTKDGLKSHIVGVAGPLIRVVSDKFPSSVRAALLDCLATLVEKGGIGLKPFVPQLQTTFLKSLNDANRSTRMSGAKGLGLLMAIQVRVDTVAADLAKKLANNEVNDECIEAHFEAARGVARHGGSKITPESAEIALNASTVAAMTSEDEEIRFAAARCAAAFASLYYDESGENKESKREEWLKTDVEQFASENITIASREGKSKILSEFARLAPESILSSPKDKATTLNSLAKCASDDLKSVKSNCAKGLGYLGEACVRVESASSETVSKILQVLTKLLRDASGDVRENSSKAIRSMIKCASLKDEIDDVTIHFPIFLADLAEVAVADKHDLAKKSAERAVFRALRLDLGAEVALPYLKQGGTGSAARGKLSDLNLRKLASLPDESEDEFDPIAEEEDLL</sequence>
<dbReference type="Pfam" id="PF24984">
    <property type="entry name" value="HEAT_EF3_GNC1"/>
    <property type="match status" value="1"/>
</dbReference>
<dbReference type="SMART" id="SM01349">
    <property type="entry name" value="TOG"/>
    <property type="match status" value="1"/>
</dbReference>
<feature type="region of interest" description="Disordered" evidence="3">
    <location>
        <begin position="1978"/>
        <end position="2006"/>
    </location>
</feature>
<organism evidence="5 6">
    <name type="scientific">Bathycoccus prasinos</name>
    <dbReference type="NCBI Taxonomy" id="41875"/>
    <lineage>
        <taxon>Eukaryota</taxon>
        <taxon>Viridiplantae</taxon>
        <taxon>Chlorophyta</taxon>
        <taxon>Mamiellophyceae</taxon>
        <taxon>Mamiellales</taxon>
        <taxon>Bathycoccaceae</taxon>
        <taxon>Bathycoccus</taxon>
    </lineage>
</organism>
<feature type="domain" description="TOG" evidence="4">
    <location>
        <begin position="1395"/>
        <end position="1626"/>
    </location>
</feature>
<evidence type="ECO:0000256" key="3">
    <source>
        <dbReference type="SAM" id="MobiDB-lite"/>
    </source>
</evidence>
<dbReference type="EMBL" id="FO082277">
    <property type="protein sequence ID" value="CCO15022.1"/>
    <property type="molecule type" value="Genomic_DNA"/>
</dbReference>
<dbReference type="Proteomes" id="UP000198341">
    <property type="component" value="Chromosome 2"/>
</dbReference>
<protein>
    <recommendedName>
        <fullName evidence="4">TOG domain-containing protein</fullName>
    </recommendedName>
</protein>
<accession>K8EAV8</accession>
<feature type="compositionally biased region" description="Low complexity" evidence="3">
    <location>
        <begin position="794"/>
        <end position="813"/>
    </location>
</feature>
<gene>
    <name evidence="5" type="ORF">Bathy02g03810</name>
</gene>
<evidence type="ECO:0000313" key="5">
    <source>
        <dbReference type="EMBL" id="CCO15022.1"/>
    </source>
</evidence>
<evidence type="ECO:0000313" key="6">
    <source>
        <dbReference type="Proteomes" id="UP000198341"/>
    </source>
</evidence>
<feature type="repeat" description="HEAT" evidence="2">
    <location>
        <begin position="1687"/>
        <end position="1725"/>
    </location>
</feature>
<dbReference type="InterPro" id="IPR034085">
    <property type="entry name" value="TOG"/>
</dbReference>
<dbReference type="eggNOG" id="KOG1242">
    <property type="taxonomic scope" value="Eukaryota"/>
</dbReference>
<dbReference type="PANTHER" id="PTHR23346">
    <property type="entry name" value="TRANSLATIONAL ACTIVATOR GCN1-RELATED"/>
    <property type="match status" value="1"/>
</dbReference>
<dbReference type="SUPFAM" id="SSF48371">
    <property type="entry name" value="ARM repeat"/>
    <property type="match status" value="4"/>
</dbReference>
<dbReference type="PANTHER" id="PTHR23346:SF7">
    <property type="entry name" value="STALLED RIBOSOME SENSOR GCN1"/>
    <property type="match status" value="1"/>
</dbReference>
<reference evidence="5 6" key="1">
    <citation type="submission" date="2011-10" db="EMBL/GenBank/DDBJ databases">
        <authorList>
            <person name="Genoscope - CEA"/>
        </authorList>
    </citation>
    <scope>NUCLEOTIDE SEQUENCE [LARGE SCALE GENOMIC DNA]</scope>
    <source>
        <strain evidence="5 6">RCC 1105</strain>
    </source>
</reference>
<dbReference type="InterPro" id="IPR057546">
    <property type="entry name" value="HEAT_GCN1"/>
</dbReference>
<dbReference type="Gene3D" id="1.25.10.10">
    <property type="entry name" value="Leucine-rich Repeat Variant"/>
    <property type="match status" value="6"/>
</dbReference>
<evidence type="ECO:0000256" key="1">
    <source>
        <dbReference type="ARBA" id="ARBA00022737"/>
    </source>
</evidence>
<dbReference type="PROSITE" id="PS50077">
    <property type="entry name" value="HEAT_REPEAT"/>
    <property type="match status" value="1"/>
</dbReference>
<dbReference type="OrthoDB" id="5148094at2759"/>
<dbReference type="GO" id="GO:0034198">
    <property type="term" value="P:cellular response to amino acid starvation"/>
    <property type="evidence" value="ECO:0007669"/>
    <property type="project" value="TreeGrafter"/>
</dbReference>
<dbReference type="GO" id="GO:0006417">
    <property type="term" value="P:regulation of translation"/>
    <property type="evidence" value="ECO:0007669"/>
    <property type="project" value="TreeGrafter"/>
</dbReference>
<dbReference type="KEGG" id="bpg:Bathy02g03810"/>
<feature type="region of interest" description="Disordered" evidence="3">
    <location>
        <begin position="783"/>
        <end position="844"/>
    </location>
</feature>
<proteinExistence type="predicted"/>
<keyword evidence="1" id="KW-0677">Repeat</keyword>
<dbReference type="Pfam" id="PF23271">
    <property type="entry name" value="HEAT_GCN1"/>
    <property type="match status" value="1"/>
</dbReference>
<dbReference type="Pfam" id="PF24987">
    <property type="entry name" value="HEAT_EF3_N"/>
    <property type="match status" value="2"/>
</dbReference>
<feature type="compositionally biased region" description="Low complexity" evidence="3">
    <location>
        <begin position="1978"/>
        <end position="1987"/>
    </location>
</feature>
<dbReference type="GO" id="GO:0005829">
    <property type="term" value="C:cytosol"/>
    <property type="evidence" value="ECO:0007669"/>
    <property type="project" value="TreeGrafter"/>
</dbReference>
<evidence type="ECO:0000259" key="4">
    <source>
        <dbReference type="SMART" id="SM01349"/>
    </source>
</evidence>
<dbReference type="GeneID" id="19017494"/>
<dbReference type="GO" id="GO:0019887">
    <property type="term" value="F:protein kinase regulator activity"/>
    <property type="evidence" value="ECO:0007669"/>
    <property type="project" value="TreeGrafter"/>
</dbReference>
<feature type="compositionally biased region" description="Acidic residues" evidence="3">
    <location>
        <begin position="1988"/>
        <end position="1999"/>
    </location>
</feature>
<name>K8EAV8_9CHLO</name>
<dbReference type="RefSeq" id="XP_007514782.1">
    <property type="nucleotide sequence ID" value="XM_007514720.1"/>
</dbReference>